<protein>
    <submittedName>
        <fullName evidence="1">Uncharacterized protein</fullName>
    </submittedName>
</protein>
<sequence length="180" mass="20857">MRKEESYGCRIFVHRKEDGCRIFVHRKWWWIRFGDSSCRKKEGGVIHGRSKQAVEAPRPCPCDCNVKSVIIVSVFCSIYVALDDDDLVRHVTRCRSMSDAYATVFLVLSSPFDDAFITAFSVPISMVRGQRVSTFAPSMRSKRRTGVVRPRLFCHRVRVAVGHPSARRFLPRSSRRRRRH</sequence>
<name>A0A9E7GDV3_9LILI</name>
<gene>
    <name evidence="1" type="ORF">MUK42_28688</name>
</gene>
<reference evidence="1" key="1">
    <citation type="submission" date="2022-05" db="EMBL/GenBank/DDBJ databases">
        <title>The Musa troglodytarum L. genome provides insights into the mechanism of non-climacteric behaviour and enrichment of carotenoids.</title>
        <authorList>
            <person name="Wang J."/>
        </authorList>
    </citation>
    <scope>NUCLEOTIDE SEQUENCE</scope>
    <source>
        <tissue evidence="1">Leaf</tissue>
    </source>
</reference>
<proteinExistence type="predicted"/>
<accession>A0A9E7GDV3</accession>
<organism evidence="1 2">
    <name type="scientific">Musa troglodytarum</name>
    <name type="common">fe'i banana</name>
    <dbReference type="NCBI Taxonomy" id="320322"/>
    <lineage>
        <taxon>Eukaryota</taxon>
        <taxon>Viridiplantae</taxon>
        <taxon>Streptophyta</taxon>
        <taxon>Embryophyta</taxon>
        <taxon>Tracheophyta</taxon>
        <taxon>Spermatophyta</taxon>
        <taxon>Magnoliopsida</taxon>
        <taxon>Liliopsida</taxon>
        <taxon>Zingiberales</taxon>
        <taxon>Musaceae</taxon>
        <taxon>Musa</taxon>
    </lineage>
</organism>
<keyword evidence="2" id="KW-1185">Reference proteome</keyword>
<evidence type="ECO:0000313" key="1">
    <source>
        <dbReference type="EMBL" id="URE10422.1"/>
    </source>
</evidence>
<dbReference type="AlphaFoldDB" id="A0A9E7GDV3"/>
<evidence type="ECO:0000313" key="2">
    <source>
        <dbReference type="Proteomes" id="UP001055439"/>
    </source>
</evidence>
<dbReference type="Proteomes" id="UP001055439">
    <property type="component" value="Chromosome 6"/>
</dbReference>
<dbReference type="EMBL" id="CP097508">
    <property type="protein sequence ID" value="URE10422.1"/>
    <property type="molecule type" value="Genomic_DNA"/>
</dbReference>